<reference evidence="1" key="1">
    <citation type="submission" date="2012-09" db="EMBL/GenBank/DDBJ databases">
        <title>Metagenomic Characterization of a Microbial Community in Wastewater Detects High Levels of Antibiotic Resistance.</title>
        <authorList>
            <person name="Abrams M."/>
            <person name="Caldwell A."/>
            <person name="Vandaei E."/>
            <person name="Lee W."/>
            <person name="Perrott J."/>
            <person name="Khan S.Y."/>
            <person name="Ta J."/>
            <person name="Romero D."/>
            <person name="Nguyen V."/>
            <person name="Pourmand N."/>
            <person name="Ouverney C.C."/>
        </authorList>
    </citation>
    <scope>NUCLEOTIDE SEQUENCE</scope>
</reference>
<protein>
    <submittedName>
        <fullName evidence="1">Uncharacterized protein</fullName>
    </submittedName>
</protein>
<name>L7VYJ6_9BACT</name>
<organism evidence="1">
    <name type="scientific">uncultured bacterium A1Q1_fos_2101</name>
    <dbReference type="NCBI Taxonomy" id="1256561"/>
    <lineage>
        <taxon>Bacteria</taxon>
        <taxon>environmental samples</taxon>
    </lineage>
</organism>
<dbReference type="AlphaFoldDB" id="L7VYJ6"/>
<evidence type="ECO:0000313" key="1">
    <source>
        <dbReference type="EMBL" id="AGC72764.1"/>
    </source>
</evidence>
<accession>L7VYJ6</accession>
<proteinExistence type="predicted"/>
<dbReference type="EMBL" id="JX649911">
    <property type="protein sequence ID" value="AGC72764.1"/>
    <property type="molecule type" value="Genomic_DNA"/>
</dbReference>
<sequence length="159" mass="18198">MSIDMDRKYTADEIEALDLPERTVLEDRDGDAWAKRFGRFKCGAARNTALYEPFRILRIPGQSEVESPPEVDWATDGMVWVRHWVAVLADYDNPANIRYRHLGSDRWFKDSRTKITDFYGIPADQLPPHRPAWPSPHGVSIEQAREIAAALAEHEAVQP</sequence>